<dbReference type="Proteomes" id="UP000776252">
    <property type="component" value="Unassembled WGS sequence"/>
</dbReference>
<dbReference type="RefSeq" id="WP_216148501.1">
    <property type="nucleotide sequence ID" value="NZ_JAHLDV010000017.1"/>
</dbReference>
<protein>
    <submittedName>
        <fullName evidence="2">DegV family protein</fullName>
    </submittedName>
</protein>
<dbReference type="InterPro" id="IPR050270">
    <property type="entry name" value="DegV_domain_contain"/>
</dbReference>
<gene>
    <name evidence="2" type="ORF">KPL37_09410</name>
</gene>
<evidence type="ECO:0000256" key="1">
    <source>
        <dbReference type="ARBA" id="ARBA00023121"/>
    </source>
</evidence>
<dbReference type="EMBL" id="JAHLDV010000017">
    <property type="protein sequence ID" value="MBU3159968.1"/>
    <property type="molecule type" value="Genomic_DNA"/>
</dbReference>
<dbReference type="PANTHER" id="PTHR33434:SF2">
    <property type="entry name" value="FATTY ACID-BINDING PROTEIN TM_1468"/>
    <property type="match status" value="1"/>
</dbReference>
<sequence length="285" mass="31716">MAVKIITDSTSYISLELKEKYDIFIVSLSVIFQNEEFREINIENENFYEKLNKDLSIPTSSQPSIAEMYEILENEVRDNNEVVGIFMSSDMSGTYSNACLAKRMILEKYQNAVIEIIDSRSNSMQLGFAVLAAARAVYQGKPIDEVINITQDNIKRSKFLFIPDTLEYLKKGGRIGGASALVGTIFQIKPILTVVNGKTELFDKVRTKKRAIQTMVDKFIEDITKHGLGEVIVHHINDVEGALAFAKIIEKCIGKKVDIAPIGPVIGTHVGPGALGIVYYTESNL</sequence>
<organism evidence="2 3">
    <name type="scientific">Clostridium frigoris</name>
    <dbReference type="NCBI Taxonomy" id="205327"/>
    <lineage>
        <taxon>Bacteria</taxon>
        <taxon>Bacillati</taxon>
        <taxon>Bacillota</taxon>
        <taxon>Clostridia</taxon>
        <taxon>Eubacteriales</taxon>
        <taxon>Clostridiaceae</taxon>
        <taxon>Clostridium</taxon>
    </lineage>
</organism>
<dbReference type="InterPro" id="IPR003797">
    <property type="entry name" value="DegV"/>
</dbReference>
<dbReference type="PROSITE" id="PS51482">
    <property type="entry name" value="DEGV"/>
    <property type="match status" value="1"/>
</dbReference>
<proteinExistence type="predicted"/>
<dbReference type="Pfam" id="PF02645">
    <property type="entry name" value="DegV"/>
    <property type="match status" value="1"/>
</dbReference>
<keyword evidence="1" id="KW-0446">Lipid-binding</keyword>
<name>A0ABS6BSS1_9CLOT</name>
<evidence type="ECO:0000313" key="3">
    <source>
        <dbReference type="Proteomes" id="UP000776252"/>
    </source>
</evidence>
<accession>A0ABS6BSS1</accession>
<dbReference type="NCBIfam" id="TIGR00762">
    <property type="entry name" value="DegV"/>
    <property type="match status" value="1"/>
</dbReference>
<keyword evidence="3" id="KW-1185">Reference proteome</keyword>
<dbReference type="PANTHER" id="PTHR33434">
    <property type="entry name" value="DEGV DOMAIN-CONTAINING PROTEIN DR_1986-RELATED"/>
    <property type="match status" value="1"/>
</dbReference>
<comment type="caution">
    <text evidence="2">The sequence shown here is derived from an EMBL/GenBank/DDBJ whole genome shotgun (WGS) entry which is preliminary data.</text>
</comment>
<evidence type="ECO:0000313" key="2">
    <source>
        <dbReference type="EMBL" id="MBU3159968.1"/>
    </source>
</evidence>
<reference evidence="2 3" key="1">
    <citation type="submission" date="2021-06" db="EMBL/GenBank/DDBJ databases">
        <title>Clostridia strains as spoilage organisms.</title>
        <authorList>
            <person name="Wambui J."/>
            <person name="Stephan R."/>
            <person name="Stevens M.J.A."/>
        </authorList>
    </citation>
    <scope>NUCLEOTIDE SEQUENCE [LARGE SCALE GENOMIC DNA]</scope>
    <source>
        <strain evidence="2 3">DSM 14204</strain>
    </source>
</reference>